<accession>A0ABR0XVS1</accession>
<name>A0ABR0XVS1_REHGL</name>
<dbReference type="Proteomes" id="UP001318860">
    <property type="component" value="Unassembled WGS sequence"/>
</dbReference>
<dbReference type="EMBL" id="JABTTQ020000001">
    <property type="protein sequence ID" value="KAK6163155.1"/>
    <property type="molecule type" value="Genomic_DNA"/>
</dbReference>
<protein>
    <recommendedName>
        <fullName evidence="4">Myb/SANT-like domain-containing protein</fullName>
    </recommendedName>
</protein>
<feature type="region of interest" description="Disordered" evidence="1">
    <location>
        <begin position="1"/>
        <end position="20"/>
    </location>
</feature>
<keyword evidence="3" id="KW-1185">Reference proteome</keyword>
<gene>
    <name evidence="2" type="ORF">DH2020_000019</name>
</gene>
<reference evidence="2 3" key="1">
    <citation type="journal article" date="2021" name="Comput. Struct. Biotechnol. J.">
        <title>De novo genome assembly of the potent medicinal plant Rehmannia glutinosa using nanopore technology.</title>
        <authorList>
            <person name="Ma L."/>
            <person name="Dong C."/>
            <person name="Song C."/>
            <person name="Wang X."/>
            <person name="Zheng X."/>
            <person name="Niu Y."/>
            <person name="Chen S."/>
            <person name="Feng W."/>
        </authorList>
    </citation>
    <scope>NUCLEOTIDE SEQUENCE [LARGE SCALE GENOMIC DNA]</scope>
    <source>
        <strain evidence="2">DH-2019</strain>
    </source>
</reference>
<sequence>METTQDTRGRGKNKRKRKHAEDMKLVETLLDMVNLGMYKAENGFKHGYLNYVEDKMQTSLPISGLKAKPHIESRIKTLKRDFHIVYDMVNGPNTSGFGMDPIKKCITKLKRSVWHSYLQSHPTHASWQNKSFPFYDDLITIFGKDRGIGINVKVLLDMMEEIQREEANNDTNNGVEPTNGDGLDDLDASISFSPLQSPRSEVSHNQKKRKRSVDNLTIMADIKEATSIIGSEIAKASQVFGKAIGVDL</sequence>
<dbReference type="PANTHER" id="PTHR46250">
    <property type="entry name" value="MYB/SANT-LIKE DNA-BINDING DOMAIN PROTEIN-RELATED"/>
    <property type="match status" value="1"/>
</dbReference>
<organism evidence="2 3">
    <name type="scientific">Rehmannia glutinosa</name>
    <name type="common">Chinese foxglove</name>
    <dbReference type="NCBI Taxonomy" id="99300"/>
    <lineage>
        <taxon>Eukaryota</taxon>
        <taxon>Viridiplantae</taxon>
        <taxon>Streptophyta</taxon>
        <taxon>Embryophyta</taxon>
        <taxon>Tracheophyta</taxon>
        <taxon>Spermatophyta</taxon>
        <taxon>Magnoliopsida</taxon>
        <taxon>eudicotyledons</taxon>
        <taxon>Gunneridae</taxon>
        <taxon>Pentapetalae</taxon>
        <taxon>asterids</taxon>
        <taxon>lamiids</taxon>
        <taxon>Lamiales</taxon>
        <taxon>Orobanchaceae</taxon>
        <taxon>Rehmannieae</taxon>
        <taxon>Rehmannia</taxon>
    </lineage>
</organism>
<evidence type="ECO:0008006" key="4">
    <source>
        <dbReference type="Google" id="ProtNLM"/>
    </source>
</evidence>
<feature type="region of interest" description="Disordered" evidence="1">
    <location>
        <begin position="166"/>
        <end position="187"/>
    </location>
</feature>
<comment type="caution">
    <text evidence="2">The sequence shown here is derived from an EMBL/GenBank/DDBJ whole genome shotgun (WGS) entry which is preliminary data.</text>
</comment>
<proteinExistence type="predicted"/>
<evidence type="ECO:0000256" key="1">
    <source>
        <dbReference type="SAM" id="MobiDB-lite"/>
    </source>
</evidence>
<evidence type="ECO:0000313" key="2">
    <source>
        <dbReference type="EMBL" id="KAK6163155.1"/>
    </source>
</evidence>
<evidence type="ECO:0000313" key="3">
    <source>
        <dbReference type="Proteomes" id="UP001318860"/>
    </source>
</evidence>
<dbReference type="PANTHER" id="PTHR46250:SF17">
    <property type="entry name" value="MYB_SANT-LIKE DOMAIN-CONTAINING PROTEIN"/>
    <property type="match status" value="1"/>
</dbReference>